<keyword evidence="3" id="KW-1185">Reference proteome</keyword>
<accession>A0ABM7Z6P3</accession>
<dbReference type="InterPro" id="IPR004919">
    <property type="entry name" value="GmrSD_N"/>
</dbReference>
<name>A0ABM7Z6P3_NOSCO</name>
<dbReference type="Proteomes" id="UP001055453">
    <property type="component" value="Chromosome"/>
</dbReference>
<sequence>MHSISTFDITKYPLLDILKDIKTGRIQLPDFQRDWVWDDARVRRLLASISLAYPIGAVMMLQQSNQQVQFKPRLIDNVKEPKYDNPSLLILDGQQRLTTSFMVLLSEQPVVIKDQKSQKLIKKWYYLDIAKSLDHNIDRRSAIIAFPESKQLRTFGGEIIDCSTPENEYEAGLFPLSKIFFFSEWRSKYSKYWQYDAQKLELIDTLELEVLKKFEHYQIPVIQLRDSLPKEAVCQVFEDTNTSGCDLNYFDLMSSSYCANDFSLRDDWKLREARFQQFKVLRLVRNTDFVQAVTLVAGYVHRMEAINKGGNLDKLPGVSCGRGDVLKLSIPEYSSWADKVTAGFEEAARFLHGQKIFDAMDLAYPIQLVALAAILTVLGERSRSVKSRSMLERWFWCGLFSEMYTGWHETRTGRDVLEIPQCLQQEGSLPSTIREANFFPERLLTVRKRYGAVYQGLSALLRLSGAIDFITGEEINDVLYFEEQIDSHHIFPVAWCRKQGIDPKKYNCLVNRTPLSAKTNKKIGSKPPSVYLRELEMSGVSPQRLDEILRSHAIDPETLRQDNFEGFFQARTKALLDLIGKGMGKCLYIEAFEDLGGKHQNRCIKRLNSELLLNKYI</sequence>
<dbReference type="Pfam" id="PF03235">
    <property type="entry name" value="GmrSD_N"/>
    <property type="match status" value="1"/>
</dbReference>
<reference evidence="2" key="1">
    <citation type="submission" date="2022-04" db="EMBL/GenBank/DDBJ databases">
        <title>Complete genome sequence of a cyanobacterium, Nostoc sp. SO-36, isolated in Antarctica.</title>
        <authorList>
            <person name="Kanesaki Y."/>
            <person name="Effendi D."/>
            <person name="Sakamoto T."/>
            <person name="Ohtani S."/>
            <person name="Awai K."/>
        </authorList>
    </citation>
    <scope>NUCLEOTIDE SEQUENCE</scope>
    <source>
        <strain evidence="2">SO-36</strain>
    </source>
</reference>
<dbReference type="RefSeq" id="WP_251956319.1">
    <property type="nucleotide sequence ID" value="NZ_AP025732.1"/>
</dbReference>
<evidence type="ECO:0000313" key="2">
    <source>
        <dbReference type="EMBL" id="BDI18779.1"/>
    </source>
</evidence>
<evidence type="ECO:0000259" key="1">
    <source>
        <dbReference type="Pfam" id="PF03235"/>
    </source>
</evidence>
<evidence type="ECO:0000313" key="3">
    <source>
        <dbReference type="Proteomes" id="UP001055453"/>
    </source>
</evidence>
<gene>
    <name evidence="2" type="ORF">ANSO36C_45810</name>
</gene>
<organism evidence="2 3">
    <name type="scientific">Nostoc cf. commune SO-36</name>
    <dbReference type="NCBI Taxonomy" id="449208"/>
    <lineage>
        <taxon>Bacteria</taxon>
        <taxon>Bacillati</taxon>
        <taxon>Cyanobacteriota</taxon>
        <taxon>Cyanophyceae</taxon>
        <taxon>Nostocales</taxon>
        <taxon>Nostocaceae</taxon>
        <taxon>Nostoc</taxon>
    </lineage>
</organism>
<dbReference type="PANTHER" id="PTHR37292:SF2">
    <property type="entry name" value="DUF262 DOMAIN-CONTAINING PROTEIN"/>
    <property type="match status" value="1"/>
</dbReference>
<protein>
    <recommendedName>
        <fullName evidence="1">GmrSD restriction endonucleases N-terminal domain-containing protein</fullName>
    </recommendedName>
</protein>
<dbReference type="EMBL" id="AP025732">
    <property type="protein sequence ID" value="BDI18779.1"/>
    <property type="molecule type" value="Genomic_DNA"/>
</dbReference>
<feature type="domain" description="GmrSD restriction endonucleases N-terminal" evidence="1">
    <location>
        <begin position="15"/>
        <end position="257"/>
    </location>
</feature>
<dbReference type="PANTHER" id="PTHR37292">
    <property type="entry name" value="VNG6097C"/>
    <property type="match status" value="1"/>
</dbReference>
<proteinExistence type="predicted"/>